<evidence type="ECO:0000313" key="3">
    <source>
        <dbReference type="Proteomes" id="UP000002532"/>
    </source>
</evidence>
<dbReference type="HOGENOM" id="CLU_113221_0_0_0"/>
<name>A0A0H2X0I7_CHLTA</name>
<feature type="region of interest" description="Disordered" evidence="1">
    <location>
        <begin position="92"/>
        <end position="151"/>
    </location>
</feature>
<accession>A0A0H2X0I7</accession>
<reference evidence="2 3" key="1">
    <citation type="journal article" date="2005" name="Infect. Immun.">
        <title>Comparative genomic analysis of Chlamydia trachomatis oculotropic and genitotropic strains.</title>
        <authorList>
            <person name="Carlson J.H."/>
            <person name="Porcella S.F."/>
            <person name="McClarty G."/>
            <person name="Caldwell H.D."/>
        </authorList>
    </citation>
    <scope>NUCLEOTIDE SEQUENCE [LARGE SCALE GENOMIC DNA]</scope>
    <source>
        <strain evidence="3">ATCC VR-571B / DSM 19440 / HAR-13</strain>
    </source>
</reference>
<dbReference type="Proteomes" id="UP000002532">
    <property type="component" value="Chromosome"/>
</dbReference>
<keyword evidence="3" id="KW-1185">Reference proteome</keyword>
<dbReference type="EMBL" id="CP000051">
    <property type="protein sequence ID" value="AAX50419.1"/>
    <property type="molecule type" value="Genomic_DNA"/>
</dbReference>
<organism evidence="2 3">
    <name type="scientific">Chlamydia trachomatis serovar A (strain ATCC VR-571B / DSM 19440 / HAR-13)</name>
    <dbReference type="NCBI Taxonomy" id="315277"/>
    <lineage>
        <taxon>Bacteria</taxon>
        <taxon>Pseudomonadati</taxon>
        <taxon>Chlamydiota</taxon>
        <taxon>Chlamydiia</taxon>
        <taxon>Chlamydiales</taxon>
        <taxon>Chlamydiaceae</taxon>
        <taxon>Chlamydia/Chlamydophila group</taxon>
        <taxon>Chlamydia</taxon>
    </lineage>
</organism>
<evidence type="ECO:0000313" key="2">
    <source>
        <dbReference type="EMBL" id="AAX50419.1"/>
    </source>
</evidence>
<sequence length="167" mass="19128">MFQPETVPSNRSTETTPQNIEVYNDRNFTNHTTEDVIRIGERLQHQFYNMTEESRVPFTTSPSHHTGNWKTAFLYNLSQVVAHIFPSTVQPIRVKPTRMPPSPTPPPEGTTTAETSTSENKVTTISKEQEVTTKPPVFVNKTSPRKRKTKFITRPVNVRTYSVQRRG</sequence>
<dbReference type="KEGG" id="cta:CTA_0175"/>
<feature type="compositionally biased region" description="Low complexity" evidence="1">
    <location>
        <begin position="109"/>
        <end position="119"/>
    </location>
</feature>
<evidence type="ECO:0000256" key="1">
    <source>
        <dbReference type="SAM" id="MobiDB-lite"/>
    </source>
</evidence>
<dbReference type="AlphaFoldDB" id="A0A0H2X0I7"/>
<feature type="compositionally biased region" description="Pro residues" evidence="1">
    <location>
        <begin position="98"/>
        <end position="108"/>
    </location>
</feature>
<protein>
    <submittedName>
        <fullName evidence="2">Adherence factor</fullName>
    </submittedName>
</protein>
<proteinExistence type="predicted"/>
<gene>
    <name evidence="2" type="ordered locus">CTA_0175</name>
</gene>